<keyword evidence="7" id="KW-0812">Transmembrane</keyword>
<name>A0A6A2WM79_HIBSY</name>
<gene>
    <name evidence="9" type="ORF">F3Y22_tig00116954pilonHSYRG00139</name>
</gene>
<evidence type="ECO:0000256" key="1">
    <source>
        <dbReference type="ARBA" id="ARBA00005952"/>
    </source>
</evidence>
<keyword evidence="5" id="KW-0804">Transcription</keyword>
<feature type="domain" description="NusB/RsmB/TIM44" evidence="8">
    <location>
        <begin position="425"/>
        <end position="476"/>
    </location>
</feature>
<comment type="similarity">
    <text evidence="1">Belongs to the NusB family.</text>
</comment>
<evidence type="ECO:0000256" key="6">
    <source>
        <dbReference type="SAM" id="MobiDB-lite"/>
    </source>
</evidence>
<feature type="transmembrane region" description="Helical" evidence="7">
    <location>
        <begin position="24"/>
        <end position="42"/>
    </location>
</feature>
<keyword evidence="3" id="KW-0694">RNA-binding</keyword>
<keyword evidence="10" id="KW-1185">Reference proteome</keyword>
<dbReference type="InterPro" id="IPR011605">
    <property type="entry name" value="NusB_fam"/>
</dbReference>
<evidence type="ECO:0000259" key="8">
    <source>
        <dbReference type="Pfam" id="PF01029"/>
    </source>
</evidence>
<evidence type="ECO:0000256" key="3">
    <source>
        <dbReference type="ARBA" id="ARBA00022884"/>
    </source>
</evidence>
<dbReference type="GO" id="GO:0006353">
    <property type="term" value="P:DNA-templated transcription termination"/>
    <property type="evidence" value="ECO:0007669"/>
    <property type="project" value="InterPro"/>
</dbReference>
<dbReference type="GO" id="GO:0003723">
    <property type="term" value="F:RNA binding"/>
    <property type="evidence" value="ECO:0007669"/>
    <property type="project" value="UniProtKB-KW"/>
</dbReference>
<feature type="region of interest" description="Disordered" evidence="6">
    <location>
        <begin position="243"/>
        <end position="265"/>
    </location>
</feature>
<dbReference type="InterPro" id="IPR006027">
    <property type="entry name" value="NusB_RsmB_TIM44"/>
</dbReference>
<proteinExistence type="inferred from homology"/>
<dbReference type="EMBL" id="VEPZ02001732">
    <property type="protein sequence ID" value="KAE8660311.1"/>
    <property type="molecule type" value="Genomic_DNA"/>
</dbReference>
<dbReference type="Pfam" id="PF01029">
    <property type="entry name" value="NusB"/>
    <property type="match status" value="1"/>
</dbReference>
<comment type="caution">
    <text evidence="9">The sequence shown here is derived from an EMBL/GenBank/DDBJ whole genome shotgun (WGS) entry which is preliminary data.</text>
</comment>
<evidence type="ECO:0000256" key="7">
    <source>
        <dbReference type="SAM" id="Phobius"/>
    </source>
</evidence>
<evidence type="ECO:0000313" key="10">
    <source>
        <dbReference type="Proteomes" id="UP000436088"/>
    </source>
</evidence>
<reference evidence="9" key="1">
    <citation type="submission" date="2019-09" db="EMBL/GenBank/DDBJ databases">
        <title>Draft genome information of white flower Hibiscus syriacus.</title>
        <authorList>
            <person name="Kim Y.-M."/>
        </authorList>
    </citation>
    <scope>NUCLEOTIDE SEQUENCE [LARGE SCALE GENOMIC DNA]</scope>
    <source>
        <strain evidence="9">YM2019G1</strain>
    </source>
</reference>
<evidence type="ECO:0000256" key="2">
    <source>
        <dbReference type="ARBA" id="ARBA00022814"/>
    </source>
</evidence>
<dbReference type="GO" id="GO:0009507">
    <property type="term" value="C:chloroplast"/>
    <property type="evidence" value="ECO:0007669"/>
    <property type="project" value="TreeGrafter"/>
</dbReference>
<keyword evidence="7" id="KW-0472">Membrane</keyword>
<dbReference type="PANTHER" id="PTHR11078:SF3">
    <property type="entry name" value="ANTITERMINATION NUSB DOMAIN-CONTAINING PROTEIN"/>
    <property type="match status" value="1"/>
</dbReference>
<dbReference type="AlphaFoldDB" id="A0A6A2WM79"/>
<dbReference type="Gene3D" id="1.10.940.10">
    <property type="entry name" value="NusB-like"/>
    <property type="match status" value="1"/>
</dbReference>
<evidence type="ECO:0000256" key="4">
    <source>
        <dbReference type="ARBA" id="ARBA00023015"/>
    </source>
</evidence>
<keyword evidence="4" id="KW-0805">Transcription regulation</keyword>
<protein>
    <recommendedName>
        <fullName evidence="8">NusB/RsmB/TIM44 domain-containing protein</fullName>
    </recommendedName>
</protein>
<feature type="transmembrane region" description="Helical" evidence="7">
    <location>
        <begin position="48"/>
        <end position="66"/>
    </location>
</feature>
<organism evidence="9 10">
    <name type="scientific">Hibiscus syriacus</name>
    <name type="common">Rose of Sharon</name>
    <dbReference type="NCBI Taxonomy" id="106335"/>
    <lineage>
        <taxon>Eukaryota</taxon>
        <taxon>Viridiplantae</taxon>
        <taxon>Streptophyta</taxon>
        <taxon>Embryophyta</taxon>
        <taxon>Tracheophyta</taxon>
        <taxon>Spermatophyta</taxon>
        <taxon>Magnoliopsida</taxon>
        <taxon>eudicotyledons</taxon>
        <taxon>Gunneridae</taxon>
        <taxon>Pentapetalae</taxon>
        <taxon>rosids</taxon>
        <taxon>malvids</taxon>
        <taxon>Malvales</taxon>
        <taxon>Malvaceae</taxon>
        <taxon>Malvoideae</taxon>
        <taxon>Hibiscus</taxon>
    </lineage>
</organism>
<evidence type="ECO:0000313" key="9">
    <source>
        <dbReference type="EMBL" id="KAE8660311.1"/>
    </source>
</evidence>
<dbReference type="InterPro" id="IPR035926">
    <property type="entry name" value="NusB-like_sf"/>
</dbReference>
<dbReference type="Proteomes" id="UP000436088">
    <property type="component" value="Unassembled WGS sequence"/>
</dbReference>
<dbReference type="SUPFAM" id="SSF48013">
    <property type="entry name" value="NusB-like"/>
    <property type="match status" value="1"/>
</dbReference>
<feature type="transmembrane region" description="Helical" evidence="7">
    <location>
        <begin position="78"/>
        <end position="96"/>
    </location>
</feature>
<accession>A0A6A2WM79</accession>
<sequence>MMICCCSQNLRDAIQACLRDYDKLLYVAVILIYIQIGCALTGSLGALYNGVLLANLGIALFALVAIESGSQILGRAYAVLLFCAIMLDISWFALFAHDIWNMSKERNGDGEGEGKGRGMLFTFSTWVSYTALSNESDEALGGAIYDPPYYSSLFDDRQQHNRNSFLGRDGIGGSGSAPDAETSLLKLSPVRTLRIIDGRWRSPVELCFKLSLHYQNPFPITPSVTGASISELTAQSSTPCKAQSSNFSPFHGTPVQDQQSFHKSKDVLPKIDKSGRFCSPRAARELALLIVMRRVCKAQTLFGCLRSGLMQPEDSLLQYNHMSFGGPPVTTQSIEEADELLRSDEEDSAIEAEVLSAPPKLVYSKLILSFTRKLLVATMDKWDIHVLVIDKVAPSIGRFLMHLVPEYLLILYIHSSQNEPAGRILELSILHLAMSEITVLGTRHPIVINEAVDLAKRFCDGAAPRVINGCLRTFVKDLAGTSQAQASKSKQEVPLEV</sequence>
<evidence type="ECO:0000256" key="5">
    <source>
        <dbReference type="ARBA" id="ARBA00023163"/>
    </source>
</evidence>
<keyword evidence="7" id="KW-1133">Transmembrane helix</keyword>
<dbReference type="PANTHER" id="PTHR11078">
    <property type="entry name" value="N UTILIZATION SUBSTANCE PROTEIN B-RELATED"/>
    <property type="match status" value="1"/>
</dbReference>
<keyword evidence="2" id="KW-0889">Transcription antitermination</keyword>
<dbReference type="GO" id="GO:0031564">
    <property type="term" value="P:transcription antitermination"/>
    <property type="evidence" value="ECO:0007669"/>
    <property type="project" value="UniProtKB-KW"/>
</dbReference>